<dbReference type="Pfam" id="PF00975">
    <property type="entry name" value="Thioesterase"/>
    <property type="match status" value="1"/>
</dbReference>
<protein>
    <submittedName>
        <fullName evidence="3">Lcz34</fullName>
    </submittedName>
</protein>
<dbReference type="GO" id="GO:0008610">
    <property type="term" value="P:lipid biosynthetic process"/>
    <property type="evidence" value="ECO:0007669"/>
    <property type="project" value="TreeGrafter"/>
</dbReference>
<gene>
    <name evidence="3" type="primary">lcz34</name>
</gene>
<dbReference type="PANTHER" id="PTHR11487">
    <property type="entry name" value="THIOESTERASE"/>
    <property type="match status" value="1"/>
</dbReference>
<reference evidence="3" key="1">
    <citation type="submission" date="2007-09" db="EMBL/GenBank/DDBJ databases">
        <authorList>
            <person name="Zhang X.J."/>
            <person name="Alemany L.B."/>
            <person name="Fiedler H.-P."/>
            <person name="Goodfellow M."/>
            <person name="Parry R.J."/>
        </authorList>
    </citation>
    <scope>NUCLEOTIDE SEQUENCE</scope>
    <source>
        <strain evidence="3">AK 623</strain>
    </source>
</reference>
<organism evidence="3">
    <name type="scientific">Streptomyces sanglieri</name>
    <dbReference type="NCBI Taxonomy" id="193460"/>
    <lineage>
        <taxon>Bacteria</taxon>
        <taxon>Bacillati</taxon>
        <taxon>Actinomycetota</taxon>
        <taxon>Actinomycetes</taxon>
        <taxon>Kitasatosporales</taxon>
        <taxon>Streptomycetaceae</taxon>
        <taxon>Streptomyces</taxon>
    </lineage>
</organism>
<dbReference type="Gene3D" id="3.40.50.1820">
    <property type="entry name" value="alpha/beta hydrolase"/>
    <property type="match status" value="1"/>
</dbReference>
<dbReference type="SUPFAM" id="SSF53474">
    <property type="entry name" value="alpha/beta-Hydrolases"/>
    <property type="match status" value="1"/>
</dbReference>
<dbReference type="EMBL" id="EU147299">
    <property type="protein sequence ID" value="ABX71151.1"/>
    <property type="molecule type" value="Genomic_DNA"/>
</dbReference>
<proteinExistence type="inferred from homology"/>
<dbReference type="PANTHER" id="PTHR11487:SF0">
    <property type="entry name" value="S-ACYL FATTY ACID SYNTHASE THIOESTERASE, MEDIUM CHAIN"/>
    <property type="match status" value="1"/>
</dbReference>
<dbReference type="InterPro" id="IPR012223">
    <property type="entry name" value="TEII"/>
</dbReference>
<reference evidence="3" key="2">
    <citation type="journal article" date="2008" name="Antimicrob. Agents Chemother.">
        <title>Biosynthetic investigations of lactonamycin and lactonamycin z: cloning of the biosynthetic gene clusters and discovery of an unusual starter unit.</title>
        <authorList>
            <person name="Zhang X."/>
            <person name="Alemany L.B."/>
            <person name="Fiedler H.P."/>
            <person name="Goodfellow M."/>
            <person name="Parry R.J."/>
        </authorList>
    </citation>
    <scope>NUCLEOTIDE SEQUENCE</scope>
    <source>
        <strain evidence="3">AK 623</strain>
    </source>
</reference>
<accession>B0LJ51</accession>
<dbReference type="AlphaFoldDB" id="B0LJ51"/>
<dbReference type="InterPro" id="IPR029058">
    <property type="entry name" value="AB_hydrolase_fold"/>
</dbReference>
<dbReference type="InterPro" id="IPR001031">
    <property type="entry name" value="Thioesterase"/>
</dbReference>
<comment type="similarity">
    <text evidence="1">Belongs to the thioesterase family.</text>
</comment>
<feature type="domain" description="Thioesterase" evidence="2">
    <location>
        <begin position="13"/>
        <end position="231"/>
    </location>
</feature>
<name>B0LJ51_9ACTN</name>
<evidence type="ECO:0000256" key="1">
    <source>
        <dbReference type="ARBA" id="ARBA00007169"/>
    </source>
</evidence>
<evidence type="ECO:0000259" key="2">
    <source>
        <dbReference type="Pfam" id="PF00975"/>
    </source>
</evidence>
<sequence>MGGGPPPHAETVLYCLPNAGGGGTHYLSWRRLLPDTLWVQPVQLPGRENRLLEDPRFDVAEVARALAEHVDRPYVLYGHSMGGVLAWKAAVALAHRGVPLPERLVVAASPAPREYTPWARRWAALSEAELLGEVAALGGVPPQVLDHPRLSQRIATVLAADVGWLAERSAGIRDDPLPVPVLALAGQEDPLVRPEHMAGWAECTSQDFQLHVIAGGHLFHTNHAEAVTSAILQTIVAEKGNLHEVR</sequence>
<evidence type="ECO:0000313" key="3">
    <source>
        <dbReference type="EMBL" id="ABX71151.1"/>
    </source>
</evidence>